<comment type="caution">
    <text evidence="2">The sequence shown here is derived from an EMBL/GenBank/DDBJ whole genome shotgun (WGS) entry which is preliminary data.</text>
</comment>
<protein>
    <submittedName>
        <fullName evidence="2">Uncharacterized protein</fullName>
    </submittedName>
</protein>
<dbReference type="Proteomes" id="UP001391051">
    <property type="component" value="Unassembled WGS sequence"/>
</dbReference>
<accession>A0ABR1PSX0</accession>
<dbReference type="GeneID" id="92083585"/>
<dbReference type="EMBL" id="JAQQWE010000010">
    <property type="protein sequence ID" value="KAK7937433.1"/>
    <property type="molecule type" value="Genomic_DNA"/>
</dbReference>
<gene>
    <name evidence="2" type="ORF">PG986_014301</name>
</gene>
<organism evidence="2 3">
    <name type="scientific">Apiospora aurea</name>
    <dbReference type="NCBI Taxonomy" id="335848"/>
    <lineage>
        <taxon>Eukaryota</taxon>
        <taxon>Fungi</taxon>
        <taxon>Dikarya</taxon>
        <taxon>Ascomycota</taxon>
        <taxon>Pezizomycotina</taxon>
        <taxon>Sordariomycetes</taxon>
        <taxon>Xylariomycetidae</taxon>
        <taxon>Amphisphaeriales</taxon>
        <taxon>Apiosporaceae</taxon>
        <taxon>Apiospora</taxon>
    </lineage>
</organism>
<keyword evidence="3" id="KW-1185">Reference proteome</keyword>
<evidence type="ECO:0000313" key="3">
    <source>
        <dbReference type="Proteomes" id="UP001391051"/>
    </source>
</evidence>
<proteinExistence type="predicted"/>
<evidence type="ECO:0000256" key="1">
    <source>
        <dbReference type="SAM" id="MobiDB-lite"/>
    </source>
</evidence>
<dbReference type="RefSeq" id="XP_066692761.1">
    <property type="nucleotide sequence ID" value="XM_066850523.1"/>
</dbReference>
<feature type="compositionally biased region" description="Polar residues" evidence="1">
    <location>
        <begin position="369"/>
        <end position="381"/>
    </location>
</feature>
<feature type="region of interest" description="Disordered" evidence="1">
    <location>
        <begin position="368"/>
        <end position="399"/>
    </location>
</feature>
<name>A0ABR1PSX0_9PEZI</name>
<sequence length="399" mass="44851">MSLKRMPDFCRDRNLVTVRARPPLYIGQTAHTHYRHLGTNGSGWLGMHRGRTTSVVHEHLDLDLFAIAPLQSEVEVATVMMQIVSAIRYLLSLPTDARAADVRVASNGTVKITLDLSGRLSTDISRRREMHRFMVSYVEQIMTGLVRKGFYWSYDAADFLDMLYSGQLPPMIHPFFHKSKSSACLQGVVRTAAREALVRLECIRGLRSQVQSCEWNINNKLIPFVDDPQAFRSILGASEALIYGDFPTEFFSRTTSKTLAIMAKATKADPVQAYLGTQGYELAGEERVRLGSVTRFRRGELFIILRKTRLIPIQAILSRTPTTQAMNFIAWNKAYSVFPKTTFLDHEVLPLKGADKDVRAEIARCGTKPDSSTNWRLQNLENGPGHATRDPARNTNCGS</sequence>
<evidence type="ECO:0000313" key="2">
    <source>
        <dbReference type="EMBL" id="KAK7937433.1"/>
    </source>
</evidence>
<reference evidence="2 3" key="1">
    <citation type="submission" date="2023-01" db="EMBL/GenBank/DDBJ databases">
        <title>Analysis of 21 Apiospora genomes using comparative genomics revels a genus with tremendous synthesis potential of carbohydrate active enzymes and secondary metabolites.</title>
        <authorList>
            <person name="Sorensen T."/>
        </authorList>
    </citation>
    <scope>NUCLEOTIDE SEQUENCE [LARGE SCALE GENOMIC DNA]</scope>
    <source>
        <strain evidence="2 3">CBS 24483</strain>
    </source>
</reference>